<dbReference type="GO" id="GO:0042056">
    <property type="term" value="F:chemoattractant activity"/>
    <property type="evidence" value="ECO:0007669"/>
    <property type="project" value="TreeGrafter"/>
</dbReference>
<dbReference type="AlphaFoldDB" id="A0A811YTJ0"/>
<dbReference type="EMBL" id="CAJHUB010000749">
    <property type="protein sequence ID" value="CAD7680728.1"/>
    <property type="molecule type" value="Genomic_DNA"/>
</dbReference>
<evidence type="ECO:0000313" key="10">
    <source>
        <dbReference type="Proteomes" id="UP000645828"/>
    </source>
</evidence>
<reference evidence="9" key="1">
    <citation type="submission" date="2020-12" db="EMBL/GenBank/DDBJ databases">
        <authorList>
            <consortium name="Molecular Ecology Group"/>
        </authorList>
    </citation>
    <scope>NUCLEOTIDE SEQUENCE</scope>
    <source>
        <strain evidence="9">TBG_1078</strain>
    </source>
</reference>
<keyword evidence="4" id="KW-0211">Defensin</keyword>
<feature type="signal peptide" evidence="7">
    <location>
        <begin position="1"/>
        <end position="22"/>
    </location>
</feature>
<keyword evidence="5" id="KW-0044">Antibiotic</keyword>
<comment type="subcellular location">
    <subcellularLocation>
        <location evidence="1">Secreted</location>
    </subcellularLocation>
</comment>
<evidence type="ECO:0000256" key="7">
    <source>
        <dbReference type="SAM" id="SignalP"/>
    </source>
</evidence>
<protein>
    <submittedName>
        <fullName evidence="9">(raccoon dog) hypothetical protein</fullName>
    </submittedName>
</protein>
<name>A0A811YTJ0_NYCPR</name>
<dbReference type="InterPro" id="IPR001855">
    <property type="entry name" value="Defensin_beta-like"/>
</dbReference>
<comment type="caution">
    <text evidence="9">The sequence shown here is derived from an EMBL/GenBank/DDBJ whole genome shotgun (WGS) entry which is preliminary data.</text>
</comment>
<feature type="domain" description="Beta-defensin-like" evidence="8">
    <location>
        <begin position="28"/>
        <end position="62"/>
    </location>
</feature>
<feature type="chain" id="PRO_5032906616" evidence="7">
    <location>
        <begin position="23"/>
        <end position="65"/>
    </location>
</feature>
<keyword evidence="6" id="KW-1015">Disulfide bond</keyword>
<dbReference type="FunFam" id="3.10.360.10:FF:000001">
    <property type="entry name" value="Beta-defensin 1"/>
    <property type="match status" value="1"/>
</dbReference>
<dbReference type="GO" id="GO:0060326">
    <property type="term" value="P:cell chemotaxis"/>
    <property type="evidence" value="ECO:0007669"/>
    <property type="project" value="TreeGrafter"/>
</dbReference>
<dbReference type="PANTHER" id="PTHR20515:SF13">
    <property type="entry name" value="BETA-DEFENSIN 102"/>
    <property type="match status" value="1"/>
</dbReference>
<evidence type="ECO:0000313" key="9">
    <source>
        <dbReference type="EMBL" id="CAD7680728.1"/>
    </source>
</evidence>
<evidence type="ECO:0000256" key="6">
    <source>
        <dbReference type="ARBA" id="ARBA00023157"/>
    </source>
</evidence>
<keyword evidence="2" id="KW-0964">Secreted</keyword>
<dbReference type="GO" id="GO:0031731">
    <property type="term" value="F:CCR6 chemokine receptor binding"/>
    <property type="evidence" value="ECO:0007669"/>
    <property type="project" value="TreeGrafter"/>
</dbReference>
<evidence type="ECO:0000256" key="2">
    <source>
        <dbReference type="ARBA" id="ARBA00022525"/>
    </source>
</evidence>
<evidence type="ECO:0000256" key="1">
    <source>
        <dbReference type="ARBA" id="ARBA00004613"/>
    </source>
</evidence>
<keyword evidence="10" id="KW-1185">Reference proteome</keyword>
<dbReference type="Pfam" id="PF00711">
    <property type="entry name" value="Defensin_beta"/>
    <property type="match status" value="1"/>
</dbReference>
<dbReference type="GO" id="GO:0042742">
    <property type="term" value="P:defense response to bacterium"/>
    <property type="evidence" value="ECO:0007669"/>
    <property type="project" value="UniProtKB-KW"/>
</dbReference>
<dbReference type="SUPFAM" id="SSF57392">
    <property type="entry name" value="Defensin-like"/>
    <property type="match status" value="1"/>
</dbReference>
<keyword evidence="7" id="KW-0732">Signal</keyword>
<keyword evidence="3" id="KW-0929">Antimicrobial</keyword>
<evidence type="ECO:0000256" key="4">
    <source>
        <dbReference type="ARBA" id="ARBA00022940"/>
    </source>
</evidence>
<sequence length="65" mass="7323">MKIHCLFFILPVLLSSPAPGLSGRVLFPLSCIGSSGFCFPFRCPDNLEEIGRCFFPIQKCCRRQK</sequence>
<evidence type="ECO:0000259" key="8">
    <source>
        <dbReference type="Pfam" id="PF00711"/>
    </source>
</evidence>
<evidence type="ECO:0000256" key="3">
    <source>
        <dbReference type="ARBA" id="ARBA00022529"/>
    </source>
</evidence>
<evidence type="ECO:0000256" key="5">
    <source>
        <dbReference type="ARBA" id="ARBA00023022"/>
    </source>
</evidence>
<dbReference type="Proteomes" id="UP000645828">
    <property type="component" value="Unassembled WGS sequence"/>
</dbReference>
<gene>
    <name evidence="9" type="ORF">NYPRO_LOCUS13520</name>
</gene>
<accession>A0A811YTJ0</accession>
<dbReference type="PANTHER" id="PTHR20515">
    <property type="entry name" value="BETA-DEFENSIN"/>
    <property type="match status" value="1"/>
</dbReference>
<dbReference type="GO" id="GO:0005615">
    <property type="term" value="C:extracellular space"/>
    <property type="evidence" value="ECO:0007669"/>
    <property type="project" value="TreeGrafter"/>
</dbReference>
<organism evidence="9 10">
    <name type="scientific">Nyctereutes procyonoides</name>
    <name type="common">Raccoon dog</name>
    <name type="synonym">Canis procyonoides</name>
    <dbReference type="NCBI Taxonomy" id="34880"/>
    <lineage>
        <taxon>Eukaryota</taxon>
        <taxon>Metazoa</taxon>
        <taxon>Chordata</taxon>
        <taxon>Craniata</taxon>
        <taxon>Vertebrata</taxon>
        <taxon>Euteleostomi</taxon>
        <taxon>Mammalia</taxon>
        <taxon>Eutheria</taxon>
        <taxon>Laurasiatheria</taxon>
        <taxon>Carnivora</taxon>
        <taxon>Caniformia</taxon>
        <taxon>Canidae</taxon>
        <taxon>Nyctereutes</taxon>
    </lineage>
</organism>
<dbReference type="Gene3D" id="3.10.360.10">
    <property type="entry name" value="Antimicrobial Peptide, Beta-defensin 2, Chain A"/>
    <property type="match status" value="1"/>
</dbReference>
<proteinExistence type="predicted"/>